<sequence>MQNLAEEVSVQLTVSDVVILSAELEKLSETLLADGAYNQPLVQALWNLECSIEKASAQILSAEFNELLAQAREQNRESFDGD</sequence>
<comment type="caution">
    <text evidence="1">The sequence shown here is derived from an EMBL/GenBank/DDBJ whole genome shotgun (WGS) entry which is preliminary data.</text>
</comment>
<dbReference type="EMBL" id="FXTY01000006">
    <property type="protein sequence ID" value="SMP28681.1"/>
    <property type="molecule type" value="Genomic_DNA"/>
</dbReference>
<proteinExistence type="predicted"/>
<evidence type="ECO:0000313" key="2">
    <source>
        <dbReference type="Proteomes" id="UP001157961"/>
    </source>
</evidence>
<keyword evidence="2" id="KW-1185">Reference proteome</keyword>
<dbReference type="Proteomes" id="UP001157961">
    <property type="component" value="Unassembled WGS sequence"/>
</dbReference>
<reference evidence="1 2" key="1">
    <citation type="submission" date="2017-05" db="EMBL/GenBank/DDBJ databases">
        <authorList>
            <person name="Varghese N."/>
            <person name="Submissions S."/>
        </authorList>
    </citation>
    <scope>NUCLEOTIDE SEQUENCE [LARGE SCALE GENOMIC DNA]</scope>
    <source>
        <strain evidence="1 2">DSM 29734</strain>
    </source>
</reference>
<evidence type="ECO:0000313" key="1">
    <source>
        <dbReference type="EMBL" id="SMP28681.1"/>
    </source>
</evidence>
<name>A0ABY1PA37_9RHOB</name>
<organism evidence="1 2">
    <name type="scientific">Shimia sagamensis</name>
    <dbReference type="NCBI Taxonomy" id="1566352"/>
    <lineage>
        <taxon>Bacteria</taxon>
        <taxon>Pseudomonadati</taxon>
        <taxon>Pseudomonadota</taxon>
        <taxon>Alphaproteobacteria</taxon>
        <taxon>Rhodobacterales</taxon>
        <taxon>Roseobacteraceae</taxon>
    </lineage>
</organism>
<accession>A0ABY1PA37</accession>
<gene>
    <name evidence="1" type="ORF">SAMN06265373_10678</name>
</gene>
<protein>
    <submittedName>
        <fullName evidence="1">Uncharacterized protein</fullName>
    </submittedName>
</protein>